<evidence type="ECO:0000313" key="5">
    <source>
        <dbReference type="Proteomes" id="UP000176997"/>
    </source>
</evidence>
<sequence length="925" mass="97620">MKNIIKTVGVVAVALFAIVPQFALAATLNNHSLDFPTLETKNETQNPNSTTGWSTTASASAGERVSFHIYYHNNSSETARNLHVRLSPQSTSSGTTQSFTAYVWADNASQVVGSATVTLSSSQSLTFLPGTVKWFPHAATTQTTSPINQSETAIFSSTGLNLGDIGADLNTFYNQGAVTLTFQVGSTSGGQAQLPSVTTNTVTNVAASSATLGGYVNPNGTSDTTRWFEMGTTQSLGISTPHIAQGTSAVNYSVAVSSLSSNTTYYYRAAAQNSVGTAYGAIRSFTTTGSGCTYNCNQNLPSVTTNTATNVSTSYATLNGYVNPNSTSDTTRWFEWGTSPSFSNSTGHISQGSSAGNFSEQVSGLAQNTIYYYRAVAQNASGTAYGTILSFTTTGGGCTYNCNQNLPSVTTYSTQNVTDGFAILQGYVNPNNTTDATRWFEWGTGTGLGNTTTKLAQGSSAGNFTDTISGLSQNATYYYRAVAQNSAGTVYGSILSFTTTYSNNCNYNNCNNNQTPFVSTQTATNISDTYATLNGYVNPNSMANTQYWFEWGTNSSLGNSTQRTYAGTIATNFNATVSGLAPNTTYYFRAAAMTSGGTAYGSILSFTTTGGNYQPQGSIPTAITTIATETTQTSTKLNALGLVSGNVTTQGWFEWGTTYSLGSQTVTQTIGSAPSIAFSQYITTLSPRTTYYYRAVVSNTYGVSRGTILSFTTGGQQVVYQPPIVVQQPPQVITITQPRVVVAGVTSPIEITITGLRDTVIAGDTITYLIHYAHKGTTQLNNVMLRVMLPKEMQFLGSSGGSFSANDNTLTVQIGTLRPGDSGDVSVQARVLPETLVGKVLVTTVVLVYTDTATNTQGDAIAYAVHTVGSGTSNLGLGASVGGFFPTNALGWLILLALIIVIIALLMFIAASRRRADEARMRIHA</sequence>
<dbReference type="Pfam" id="PF01345">
    <property type="entry name" value="DUF11"/>
    <property type="match status" value="1"/>
</dbReference>
<reference evidence="4 5" key="1">
    <citation type="journal article" date="2016" name="Nat. Commun.">
        <title>Thousands of microbial genomes shed light on interconnected biogeochemical processes in an aquifer system.</title>
        <authorList>
            <person name="Anantharaman K."/>
            <person name="Brown C.T."/>
            <person name="Hug L.A."/>
            <person name="Sharon I."/>
            <person name="Castelle C.J."/>
            <person name="Probst A.J."/>
            <person name="Thomas B.C."/>
            <person name="Singh A."/>
            <person name="Wilkins M.J."/>
            <person name="Karaoz U."/>
            <person name="Brodie E.L."/>
            <person name="Williams K.H."/>
            <person name="Hubbard S.S."/>
            <person name="Banfield J.F."/>
        </authorList>
    </citation>
    <scope>NUCLEOTIDE SEQUENCE [LARGE SCALE GENOMIC DNA]</scope>
</reference>
<dbReference type="STRING" id="1802723.A2675_04210"/>
<dbReference type="InterPro" id="IPR013783">
    <property type="entry name" value="Ig-like_fold"/>
</dbReference>
<keyword evidence="1" id="KW-0472">Membrane</keyword>
<keyword evidence="1" id="KW-1133">Transmembrane helix</keyword>
<dbReference type="EMBL" id="MHUS01000043">
    <property type="protein sequence ID" value="OHA79780.1"/>
    <property type="molecule type" value="Genomic_DNA"/>
</dbReference>
<proteinExistence type="predicted"/>
<dbReference type="InterPro" id="IPR003961">
    <property type="entry name" value="FN3_dom"/>
</dbReference>
<name>A0A1G2S3V4_9BACT</name>
<accession>A0A1G2S3V4</accession>
<comment type="caution">
    <text evidence="4">The sequence shown here is derived from an EMBL/GenBank/DDBJ whole genome shotgun (WGS) entry which is preliminary data.</text>
</comment>
<evidence type="ECO:0000256" key="2">
    <source>
        <dbReference type="SAM" id="SignalP"/>
    </source>
</evidence>
<feature type="chain" id="PRO_5009584340" description="Fibronectin type-III domain-containing protein" evidence="2">
    <location>
        <begin position="26"/>
        <end position="925"/>
    </location>
</feature>
<feature type="domain" description="Fibronectin type-III" evidence="3">
    <location>
        <begin position="516"/>
        <end position="611"/>
    </location>
</feature>
<dbReference type="AlphaFoldDB" id="A0A1G2S3V4"/>
<dbReference type="InterPro" id="IPR001434">
    <property type="entry name" value="OmcB-like_DUF11"/>
</dbReference>
<gene>
    <name evidence="4" type="ORF">A2675_04210</name>
</gene>
<evidence type="ECO:0000313" key="4">
    <source>
        <dbReference type="EMBL" id="OHA79780.1"/>
    </source>
</evidence>
<protein>
    <recommendedName>
        <fullName evidence="3">Fibronectin type-III domain-containing protein</fullName>
    </recommendedName>
</protein>
<feature type="signal peptide" evidence="2">
    <location>
        <begin position="1"/>
        <end position="25"/>
    </location>
</feature>
<feature type="transmembrane region" description="Helical" evidence="1">
    <location>
        <begin position="889"/>
        <end position="911"/>
    </location>
</feature>
<dbReference type="SUPFAM" id="SSF49265">
    <property type="entry name" value="Fibronectin type III"/>
    <property type="match status" value="1"/>
</dbReference>
<dbReference type="InterPro" id="IPR036116">
    <property type="entry name" value="FN3_sf"/>
</dbReference>
<keyword evidence="2" id="KW-0732">Signal</keyword>
<evidence type="ECO:0000256" key="1">
    <source>
        <dbReference type="SAM" id="Phobius"/>
    </source>
</evidence>
<organism evidence="4 5">
    <name type="scientific">Candidatus Yonathbacteria bacterium RIFCSPHIGHO2_01_FULL_51_10</name>
    <dbReference type="NCBI Taxonomy" id="1802723"/>
    <lineage>
        <taxon>Bacteria</taxon>
        <taxon>Candidatus Yonathiibacteriota</taxon>
    </lineage>
</organism>
<keyword evidence="1" id="KW-0812">Transmembrane</keyword>
<dbReference type="Gene3D" id="2.60.40.10">
    <property type="entry name" value="Immunoglobulins"/>
    <property type="match status" value="1"/>
</dbReference>
<dbReference type="Proteomes" id="UP000176997">
    <property type="component" value="Unassembled WGS sequence"/>
</dbReference>
<evidence type="ECO:0000259" key="3">
    <source>
        <dbReference type="PROSITE" id="PS50853"/>
    </source>
</evidence>
<dbReference type="PROSITE" id="PS50853">
    <property type="entry name" value="FN3"/>
    <property type="match status" value="1"/>
</dbReference>